<organism evidence="3 4">
    <name type="scientific">Robiginitalea myxolifaciens</name>
    <dbReference type="NCBI Taxonomy" id="400055"/>
    <lineage>
        <taxon>Bacteria</taxon>
        <taxon>Pseudomonadati</taxon>
        <taxon>Bacteroidota</taxon>
        <taxon>Flavobacteriia</taxon>
        <taxon>Flavobacteriales</taxon>
        <taxon>Flavobacteriaceae</taxon>
        <taxon>Robiginitalea</taxon>
    </lineage>
</organism>
<evidence type="ECO:0000259" key="2">
    <source>
        <dbReference type="Pfam" id="PF04892"/>
    </source>
</evidence>
<keyword evidence="1" id="KW-0812">Transmembrane</keyword>
<dbReference type="Pfam" id="PF04892">
    <property type="entry name" value="VanZ"/>
    <property type="match status" value="1"/>
</dbReference>
<gene>
    <name evidence="3" type="ORF">SAMN04490243_2527</name>
</gene>
<keyword evidence="4" id="KW-1185">Reference proteome</keyword>
<accession>A0A1I6HBX0</accession>
<dbReference type="OrthoDB" id="1438879at2"/>
<evidence type="ECO:0000313" key="3">
    <source>
        <dbReference type="EMBL" id="SFR51884.1"/>
    </source>
</evidence>
<dbReference type="AlphaFoldDB" id="A0A1I6HBX0"/>
<sequence length="192" mass="22533">MKKPFPFTSQKERRLWMWAFLTMLAIFATLFLGGRVIDFMVNKRIIEQSTFYLFLLLVFAFILSGFKNLNRRYEYWIYAGALAVFAMAVLRMGLSVSERSHMVEYGLLAILIYKALMERKKQDDAVTYPFLFAIVITGMIGTIDECIQYFLPYRVFDFFDIGFNFFAAFLGVFISFGTHKATHFIEKLRTKK</sequence>
<dbReference type="EMBL" id="FOYQ01000002">
    <property type="protein sequence ID" value="SFR51884.1"/>
    <property type="molecule type" value="Genomic_DNA"/>
</dbReference>
<feature type="domain" description="VanZ-like" evidence="2">
    <location>
        <begin position="22"/>
        <end position="175"/>
    </location>
</feature>
<feature type="transmembrane region" description="Helical" evidence="1">
    <location>
        <begin position="163"/>
        <end position="182"/>
    </location>
</feature>
<dbReference type="Proteomes" id="UP000199534">
    <property type="component" value="Unassembled WGS sequence"/>
</dbReference>
<evidence type="ECO:0000256" key="1">
    <source>
        <dbReference type="SAM" id="Phobius"/>
    </source>
</evidence>
<feature type="transmembrane region" description="Helical" evidence="1">
    <location>
        <begin position="128"/>
        <end position="151"/>
    </location>
</feature>
<evidence type="ECO:0000313" key="4">
    <source>
        <dbReference type="Proteomes" id="UP000199534"/>
    </source>
</evidence>
<dbReference type="STRING" id="400055.SAMN04490243_2527"/>
<name>A0A1I6HBX0_9FLAO</name>
<feature type="transmembrane region" description="Helical" evidence="1">
    <location>
        <begin position="49"/>
        <end position="66"/>
    </location>
</feature>
<feature type="transmembrane region" description="Helical" evidence="1">
    <location>
        <begin position="75"/>
        <end position="94"/>
    </location>
</feature>
<feature type="transmembrane region" description="Helical" evidence="1">
    <location>
        <begin position="15"/>
        <end position="37"/>
    </location>
</feature>
<proteinExistence type="predicted"/>
<keyword evidence="1" id="KW-1133">Transmembrane helix</keyword>
<protein>
    <submittedName>
        <fullName evidence="3">VanZ like family protein</fullName>
    </submittedName>
</protein>
<dbReference type="NCBIfam" id="NF037970">
    <property type="entry name" value="vanZ_1"/>
    <property type="match status" value="1"/>
</dbReference>
<dbReference type="InterPro" id="IPR006976">
    <property type="entry name" value="VanZ-like"/>
</dbReference>
<keyword evidence="1" id="KW-0472">Membrane</keyword>
<dbReference type="RefSeq" id="WP_092982914.1">
    <property type="nucleotide sequence ID" value="NZ_FOYQ01000002.1"/>
</dbReference>
<reference evidence="3 4" key="1">
    <citation type="submission" date="2016-10" db="EMBL/GenBank/DDBJ databases">
        <authorList>
            <person name="de Groot N.N."/>
        </authorList>
    </citation>
    <scope>NUCLEOTIDE SEQUENCE [LARGE SCALE GENOMIC DNA]</scope>
    <source>
        <strain evidence="3 4">DSM 21019</strain>
    </source>
</reference>